<evidence type="ECO:0000313" key="1">
    <source>
        <dbReference type="EMBL" id="RLV80735.1"/>
    </source>
</evidence>
<sequence length="183" mass="19234">MALLTLDEAKAQLNITTVTHDVELQAYVDSVTAMVEWYVGPVENRAVSETVSGRGPTLCLTHVPVVSLTSFTPVLTGGAALAVSDVTVDLPTGVVRRLNGAAFCGGPWTAAYTAGRGSVPPTLNLAGRMMVQHLWRTQQGPGRPGLGGADDFDVTQPVPGFGYAVPNRVLQLLQPYRLPPGVA</sequence>
<dbReference type="CDD" id="cd08054">
    <property type="entry name" value="gp6"/>
    <property type="match status" value="1"/>
</dbReference>
<comment type="caution">
    <text evidence="1">The sequence shown here is derived from an EMBL/GenBank/DDBJ whole genome shotgun (WGS) entry which is preliminary data.</text>
</comment>
<gene>
    <name evidence="1" type="ORF">D3C57_120160</name>
</gene>
<dbReference type="RefSeq" id="WP_020869624.1">
    <property type="nucleotide sequence ID" value="NC_022785.1"/>
</dbReference>
<organism evidence="1 2">
    <name type="scientific">Streptomyces rapamycinicus (strain ATCC 29253 / DSM 41530 / NRRL 5491 / AYB-994)</name>
    <name type="common">Streptomyces hygroscopicus (strain ATCC 29253)</name>
    <dbReference type="NCBI Taxonomy" id="1343740"/>
    <lineage>
        <taxon>Bacteria</taxon>
        <taxon>Bacillati</taxon>
        <taxon>Actinomycetota</taxon>
        <taxon>Actinomycetes</taxon>
        <taxon>Kitasatosporales</taxon>
        <taxon>Streptomycetaceae</taxon>
        <taxon>Streptomyces</taxon>
        <taxon>Streptomyces violaceusniger group</taxon>
    </lineage>
</organism>
<dbReference type="AlphaFoldDB" id="A0A0A0NGS6"/>
<dbReference type="EMBL" id="QYCY01000001">
    <property type="protein sequence ID" value="RLV80735.1"/>
    <property type="molecule type" value="Genomic_DNA"/>
</dbReference>
<dbReference type="STRING" id="1343740.M271_23365"/>
<proteinExistence type="predicted"/>
<dbReference type="Pfam" id="PF05135">
    <property type="entry name" value="Phage_connect_1"/>
    <property type="match status" value="1"/>
</dbReference>
<dbReference type="InterPro" id="IPR021146">
    <property type="entry name" value="Phage_gp6-like_head-tail"/>
</dbReference>
<name>A0A0A0NGS6_STRRN</name>
<evidence type="ECO:0000313" key="2">
    <source>
        <dbReference type="Proteomes" id="UP000281594"/>
    </source>
</evidence>
<reference evidence="1 2" key="1">
    <citation type="journal article" date="2018" name="J. Biol. Chem.">
        <title>Discovery of the actinoplanic acid pathway in Streptomyces rapamycinicus reveals a genetically conserved synergism with rapamycin.</title>
        <authorList>
            <person name="Mrak P."/>
            <person name="Krastel P."/>
            <person name="Pivk Lukancic P."/>
            <person name="Tao J."/>
            <person name="Pistorius D."/>
            <person name="Moore C.M."/>
        </authorList>
    </citation>
    <scope>NUCLEOTIDE SEQUENCE [LARGE SCALE GENOMIC DNA]</scope>
    <source>
        <strain evidence="1 2">NRRL 5491</strain>
    </source>
</reference>
<dbReference type="eggNOG" id="ENOG5033AWF">
    <property type="taxonomic scope" value="Bacteria"/>
</dbReference>
<dbReference type="KEGG" id="src:M271_23365"/>
<accession>A0A0A0NGS6</accession>
<dbReference type="Gene3D" id="1.10.3230.30">
    <property type="entry name" value="Phage gp6-like head-tail connector protein"/>
    <property type="match status" value="1"/>
</dbReference>
<dbReference type="Proteomes" id="UP000281594">
    <property type="component" value="Unassembled WGS sequence"/>
</dbReference>
<protein>
    <submittedName>
        <fullName evidence="1">Uncharacterized protein</fullName>
    </submittedName>
</protein>
<dbReference type="HOGENOM" id="CLU_1474435_0_0_11"/>